<dbReference type="SUPFAM" id="SSF55486">
    <property type="entry name" value="Metalloproteases ('zincins'), catalytic domain"/>
    <property type="match status" value="1"/>
</dbReference>
<dbReference type="HOGENOM" id="CLU_017286_4_0_1"/>
<dbReference type="EC" id="3.4.24.-" evidence="7"/>
<dbReference type="OMA" id="HENTCLE"/>
<dbReference type="GO" id="GO:0008270">
    <property type="term" value="F:zinc ion binding"/>
    <property type="evidence" value="ECO:0007669"/>
    <property type="project" value="UniProtKB-UniRule"/>
</dbReference>
<feature type="active site" evidence="6">
    <location>
        <position position="62"/>
    </location>
</feature>
<dbReference type="InParanoid" id="H2Y7W1"/>
<dbReference type="PANTHER" id="PTHR10127">
    <property type="entry name" value="DISCOIDIN, CUB, EGF, LAMININ , AND ZINC METALLOPROTEASE DOMAIN CONTAINING"/>
    <property type="match status" value="1"/>
</dbReference>
<feature type="binding site" evidence="6">
    <location>
        <position position="61"/>
    </location>
    <ligand>
        <name>Zn(2+)</name>
        <dbReference type="ChEBI" id="CHEBI:29105"/>
        <note>catalytic</note>
    </ligand>
</feature>
<dbReference type="SMART" id="SM00235">
    <property type="entry name" value="ZnMc"/>
    <property type="match status" value="1"/>
</dbReference>
<dbReference type="CDD" id="cd04280">
    <property type="entry name" value="ZnMc_astacin_like"/>
    <property type="match status" value="1"/>
</dbReference>
<dbReference type="STRING" id="51511.ENSCSAVP00000001409"/>
<dbReference type="Ensembl" id="ENSCSAVT00000001426.1">
    <property type="protein sequence ID" value="ENSCSAVP00000001409.1"/>
    <property type="gene ID" value="ENSCSAVG00000000794.1"/>
</dbReference>
<accession>H2Y7W1</accession>
<evidence type="ECO:0000256" key="6">
    <source>
        <dbReference type="PROSITE-ProRule" id="PRU01211"/>
    </source>
</evidence>
<proteinExistence type="predicted"/>
<dbReference type="Pfam" id="PF01400">
    <property type="entry name" value="Astacin"/>
    <property type="match status" value="1"/>
</dbReference>
<keyword evidence="4 6" id="KW-0862">Zinc</keyword>
<dbReference type="InterPro" id="IPR024079">
    <property type="entry name" value="MetalloPept_cat_dom_sf"/>
</dbReference>
<evidence type="ECO:0000256" key="3">
    <source>
        <dbReference type="ARBA" id="ARBA00022801"/>
    </source>
</evidence>
<dbReference type="InterPro" id="IPR006026">
    <property type="entry name" value="Peptidase_Metallo"/>
</dbReference>
<organism evidence="9 10">
    <name type="scientific">Ciona savignyi</name>
    <name type="common">Pacific transparent sea squirt</name>
    <dbReference type="NCBI Taxonomy" id="51511"/>
    <lineage>
        <taxon>Eukaryota</taxon>
        <taxon>Metazoa</taxon>
        <taxon>Chordata</taxon>
        <taxon>Tunicata</taxon>
        <taxon>Ascidiacea</taxon>
        <taxon>Phlebobranchia</taxon>
        <taxon>Cionidae</taxon>
        <taxon>Ciona</taxon>
    </lineage>
</organism>
<dbReference type="GO" id="GO:0004222">
    <property type="term" value="F:metalloendopeptidase activity"/>
    <property type="evidence" value="ECO:0007669"/>
    <property type="project" value="UniProtKB-UniRule"/>
</dbReference>
<dbReference type="InterPro" id="IPR034035">
    <property type="entry name" value="Astacin-like_dom"/>
</dbReference>
<keyword evidence="2 6" id="KW-0479">Metal-binding</keyword>
<feature type="binding site" evidence="6">
    <location>
        <position position="71"/>
    </location>
    <ligand>
        <name>Zn(2+)</name>
        <dbReference type="ChEBI" id="CHEBI:29105"/>
        <note>catalytic</note>
    </ligand>
</feature>
<dbReference type="Proteomes" id="UP000007875">
    <property type="component" value="Unassembled WGS sequence"/>
</dbReference>
<dbReference type="Gene3D" id="3.40.390.10">
    <property type="entry name" value="Collagenase (Catalytic Domain)"/>
    <property type="match status" value="1"/>
</dbReference>
<comment type="cofactor">
    <cofactor evidence="6 7">
        <name>Zn(2+)</name>
        <dbReference type="ChEBI" id="CHEBI:29105"/>
    </cofactor>
    <text evidence="6 7">Binds 1 zinc ion per subunit.</text>
</comment>
<evidence type="ECO:0000313" key="9">
    <source>
        <dbReference type="Ensembl" id="ENSCSAVP00000001409.1"/>
    </source>
</evidence>
<dbReference type="InterPro" id="IPR001506">
    <property type="entry name" value="Peptidase_M12A"/>
</dbReference>
<reference evidence="9" key="3">
    <citation type="submission" date="2025-09" db="UniProtKB">
        <authorList>
            <consortium name="Ensembl"/>
        </authorList>
    </citation>
    <scope>IDENTIFICATION</scope>
</reference>
<feature type="binding site" evidence="6">
    <location>
        <position position="65"/>
    </location>
    <ligand>
        <name>Zn(2+)</name>
        <dbReference type="ChEBI" id="CHEBI:29105"/>
        <note>catalytic</note>
    </ligand>
</feature>
<sequence>INQAFAAYTELTCIDFVVRTNQVNYIEFVSKGGCWSYIGRKGGKQEISIGFGCEWKGVVQHELMHALGFWHEQSRPDRDNFVKILTENIIAGKEHNFNKRNSINSLGSPYDLQSIMHYGGNAFSKNRSPTIVDRTTNQIIKAQKEKFSDEDRVQLNLLYRC</sequence>
<dbReference type="PROSITE" id="PS51864">
    <property type="entry name" value="ASTACIN"/>
    <property type="match status" value="1"/>
</dbReference>
<evidence type="ECO:0000256" key="4">
    <source>
        <dbReference type="ARBA" id="ARBA00022833"/>
    </source>
</evidence>
<evidence type="ECO:0000313" key="10">
    <source>
        <dbReference type="Proteomes" id="UP000007875"/>
    </source>
</evidence>
<reference evidence="9" key="2">
    <citation type="submission" date="2025-08" db="UniProtKB">
        <authorList>
            <consortium name="Ensembl"/>
        </authorList>
    </citation>
    <scope>IDENTIFICATION</scope>
</reference>
<protein>
    <recommendedName>
        <fullName evidence="7">Metalloendopeptidase</fullName>
        <ecNumber evidence="7">3.4.24.-</ecNumber>
    </recommendedName>
</protein>
<evidence type="ECO:0000256" key="7">
    <source>
        <dbReference type="RuleBase" id="RU361183"/>
    </source>
</evidence>
<reference evidence="10" key="1">
    <citation type="submission" date="2003-08" db="EMBL/GenBank/DDBJ databases">
        <authorList>
            <person name="Birren B."/>
            <person name="Nusbaum C."/>
            <person name="Abebe A."/>
            <person name="Abouelleil A."/>
            <person name="Adekoya E."/>
            <person name="Ait-zahra M."/>
            <person name="Allen N."/>
            <person name="Allen T."/>
            <person name="An P."/>
            <person name="Anderson M."/>
            <person name="Anderson S."/>
            <person name="Arachchi H."/>
            <person name="Armbruster J."/>
            <person name="Bachantsang P."/>
            <person name="Baldwin J."/>
            <person name="Barry A."/>
            <person name="Bayul T."/>
            <person name="Blitshsteyn B."/>
            <person name="Bloom T."/>
            <person name="Blye J."/>
            <person name="Boguslavskiy L."/>
            <person name="Borowsky M."/>
            <person name="Boukhgalter B."/>
            <person name="Brunache A."/>
            <person name="Butler J."/>
            <person name="Calixte N."/>
            <person name="Calvo S."/>
            <person name="Camarata J."/>
            <person name="Campo K."/>
            <person name="Chang J."/>
            <person name="Cheshatsang Y."/>
            <person name="Citroen M."/>
            <person name="Collymore A."/>
            <person name="Considine T."/>
            <person name="Cook A."/>
            <person name="Cooke P."/>
            <person name="Corum B."/>
            <person name="Cuomo C."/>
            <person name="David R."/>
            <person name="Dawoe T."/>
            <person name="Degray S."/>
            <person name="Dodge S."/>
            <person name="Dooley K."/>
            <person name="Dorje P."/>
            <person name="Dorjee K."/>
            <person name="Dorris L."/>
            <person name="Duffey N."/>
            <person name="Dupes A."/>
            <person name="Elkins T."/>
            <person name="Engels R."/>
            <person name="Erickson J."/>
            <person name="Farina A."/>
            <person name="Faro S."/>
            <person name="Ferreira P."/>
            <person name="Fischer H."/>
            <person name="Fitzgerald M."/>
            <person name="Foley K."/>
            <person name="Gage D."/>
            <person name="Galagan J."/>
            <person name="Gearin G."/>
            <person name="Gnerre S."/>
            <person name="Gnirke A."/>
            <person name="Goyette A."/>
            <person name="Graham J."/>
            <person name="Grandbois E."/>
            <person name="Gyaltsen K."/>
            <person name="Hafez N."/>
            <person name="Hagopian D."/>
            <person name="Hagos B."/>
            <person name="Hall J."/>
            <person name="Hatcher B."/>
            <person name="Heller A."/>
            <person name="Higgins H."/>
            <person name="Honan T."/>
            <person name="Horn A."/>
            <person name="Houde N."/>
            <person name="Hughes L."/>
            <person name="Hulme W."/>
            <person name="Husby E."/>
            <person name="Iliev I."/>
            <person name="Jaffe D."/>
            <person name="Jones C."/>
            <person name="Kamal M."/>
            <person name="Kamat A."/>
            <person name="Kamvysselis M."/>
            <person name="Karlsson E."/>
            <person name="Kells C."/>
            <person name="Kieu A."/>
            <person name="Kisner P."/>
            <person name="Kodira C."/>
            <person name="Kulbokas E."/>
            <person name="Labutti K."/>
            <person name="Lama D."/>
            <person name="Landers T."/>
            <person name="Leger J."/>
            <person name="Levine S."/>
            <person name="Lewis D."/>
            <person name="Lewis T."/>
            <person name="Lindblad-toh K."/>
            <person name="Liu X."/>
            <person name="Lokyitsang T."/>
            <person name="Lokyitsang Y."/>
            <person name="Lucien O."/>
            <person name="Lui A."/>
            <person name="Ma L.J."/>
            <person name="Mabbitt R."/>
            <person name="Macdonald J."/>
            <person name="Maclean C."/>
            <person name="Major J."/>
            <person name="Manning J."/>
            <person name="Marabella R."/>
            <person name="Maru K."/>
            <person name="Matthews C."/>
            <person name="Mauceli E."/>
            <person name="Mccarthy M."/>
            <person name="Mcdonough S."/>
            <person name="Mcghee T."/>
            <person name="Meldrim J."/>
            <person name="Meneus L."/>
            <person name="Mesirov J."/>
            <person name="Mihalev A."/>
            <person name="Mihova T."/>
            <person name="Mikkelsen T."/>
            <person name="Mlenga V."/>
            <person name="Moru K."/>
            <person name="Mozes J."/>
            <person name="Mulrain L."/>
            <person name="Munson G."/>
            <person name="Naylor J."/>
            <person name="Newes C."/>
            <person name="Nguyen C."/>
            <person name="Nguyen N."/>
            <person name="Nguyen T."/>
            <person name="Nicol R."/>
            <person name="Nielsen C."/>
            <person name="Nizzari M."/>
            <person name="Norbu C."/>
            <person name="Norbu N."/>
            <person name="O'donnell P."/>
            <person name="Okoawo O."/>
            <person name="O'leary S."/>
            <person name="Omotosho B."/>
            <person name="O'neill K."/>
            <person name="Osman S."/>
            <person name="Parker S."/>
            <person name="Perrin D."/>
            <person name="Phunkhang P."/>
            <person name="Piqani B."/>
            <person name="Purcell S."/>
            <person name="Rachupka T."/>
            <person name="Ramasamy U."/>
            <person name="Rameau R."/>
            <person name="Ray V."/>
            <person name="Raymond C."/>
            <person name="Retta R."/>
            <person name="Richardson S."/>
            <person name="Rise C."/>
            <person name="Rodriguez J."/>
            <person name="Rogers J."/>
            <person name="Rogov P."/>
            <person name="Rutman M."/>
            <person name="Schupbach R."/>
            <person name="Seaman C."/>
            <person name="Settipalli S."/>
            <person name="Sharpe T."/>
            <person name="Sheridan J."/>
            <person name="Sherpa N."/>
            <person name="Shi J."/>
            <person name="Smirnov S."/>
            <person name="Smith C."/>
            <person name="Sougnez C."/>
            <person name="Spencer B."/>
            <person name="Stalker J."/>
            <person name="Stange-thomann N."/>
            <person name="Stavropoulos S."/>
            <person name="Stetson K."/>
            <person name="Stone C."/>
            <person name="Stone S."/>
            <person name="Stubbs M."/>
            <person name="Talamas J."/>
            <person name="Tchuinga P."/>
            <person name="Tenzing P."/>
            <person name="Tesfaye S."/>
            <person name="Theodore J."/>
            <person name="Thoulutsang Y."/>
            <person name="Topham K."/>
            <person name="Towey S."/>
            <person name="Tsamla T."/>
            <person name="Tsomo N."/>
            <person name="Vallee D."/>
            <person name="Vassiliev H."/>
            <person name="Venkataraman V."/>
            <person name="Vinson J."/>
            <person name="Vo A."/>
            <person name="Wade C."/>
            <person name="Wang S."/>
            <person name="Wangchuk T."/>
            <person name="Wangdi T."/>
            <person name="Whittaker C."/>
            <person name="Wilkinson J."/>
            <person name="Wu Y."/>
            <person name="Wyman D."/>
            <person name="Yadav S."/>
            <person name="Yang S."/>
            <person name="Yang X."/>
            <person name="Yeager S."/>
            <person name="Yee E."/>
            <person name="Young G."/>
            <person name="Zainoun J."/>
            <person name="Zembeck L."/>
            <person name="Zimmer A."/>
            <person name="Zody M."/>
            <person name="Lander E."/>
        </authorList>
    </citation>
    <scope>NUCLEOTIDE SEQUENCE [LARGE SCALE GENOMIC DNA]</scope>
</reference>
<dbReference type="AlphaFoldDB" id="H2Y7W1"/>
<dbReference type="GO" id="GO:0006508">
    <property type="term" value="P:proteolysis"/>
    <property type="evidence" value="ECO:0007669"/>
    <property type="project" value="UniProtKB-KW"/>
</dbReference>
<evidence type="ECO:0000256" key="2">
    <source>
        <dbReference type="ARBA" id="ARBA00022723"/>
    </source>
</evidence>
<keyword evidence="3 6" id="KW-0378">Hydrolase</keyword>
<keyword evidence="1 6" id="KW-0645">Protease</keyword>
<evidence type="ECO:0000256" key="1">
    <source>
        <dbReference type="ARBA" id="ARBA00022670"/>
    </source>
</evidence>
<keyword evidence="10" id="KW-1185">Reference proteome</keyword>
<feature type="domain" description="Peptidase M12A" evidence="8">
    <location>
        <begin position="1"/>
        <end position="161"/>
    </location>
</feature>
<evidence type="ECO:0000259" key="8">
    <source>
        <dbReference type="PROSITE" id="PS51864"/>
    </source>
</evidence>
<keyword evidence="5 6" id="KW-0482">Metalloprotease</keyword>
<dbReference type="PRINTS" id="PR00480">
    <property type="entry name" value="ASTACIN"/>
</dbReference>
<dbReference type="GeneTree" id="ENSGT00940000154856"/>
<dbReference type="eggNOG" id="KOG3714">
    <property type="taxonomic scope" value="Eukaryota"/>
</dbReference>
<comment type="caution">
    <text evidence="6">Lacks conserved residue(s) required for the propagation of feature annotation.</text>
</comment>
<dbReference type="PANTHER" id="PTHR10127:SF780">
    <property type="entry name" value="METALLOENDOPEPTIDASE"/>
    <property type="match status" value="1"/>
</dbReference>
<name>H2Y7W1_CIOSA</name>
<evidence type="ECO:0000256" key="5">
    <source>
        <dbReference type="ARBA" id="ARBA00023049"/>
    </source>
</evidence>